<proteinExistence type="predicted"/>
<dbReference type="RefSeq" id="WP_112216615.1">
    <property type="nucleotide sequence ID" value="NZ_CABGGW010000048.1"/>
</dbReference>
<sequence length="109" mass="12613">MSYSRLDDRYVSDDVLRALLHQDMIKRVSARFSDNFQYTIKIDEVYRSDLAALRAYGNEDLRWAFRVLVGHESETEEMPAGTTLTLPDLAWIRNRIRDYAGGTPEIING</sequence>
<evidence type="ECO:0008006" key="3">
    <source>
        <dbReference type="Google" id="ProtNLM"/>
    </source>
</evidence>
<evidence type="ECO:0000313" key="1">
    <source>
        <dbReference type="EMBL" id="VUS90579.1"/>
    </source>
</evidence>
<dbReference type="OrthoDB" id="6636616at2"/>
<dbReference type="Proteomes" id="UP000317374">
    <property type="component" value="Unassembled WGS sequence"/>
</dbReference>
<reference evidence="1 2" key="1">
    <citation type="submission" date="2019-07" db="EMBL/GenBank/DDBJ databases">
        <authorList>
            <person name="Brisse S."/>
            <person name="Rodrigues C."/>
            <person name="Thorpe H."/>
        </authorList>
    </citation>
    <scope>NUCLEOTIDE SEQUENCE [LARGE SCALE GENOMIC DNA]</scope>
    <source>
        <strain evidence="1">SB6422</strain>
    </source>
</reference>
<gene>
    <name evidence="1" type="ORF">SB6422_02858</name>
</gene>
<organism evidence="1 2">
    <name type="scientific">Klebsiella huaxiensis</name>
    <dbReference type="NCBI Taxonomy" id="2153354"/>
    <lineage>
        <taxon>Bacteria</taxon>
        <taxon>Pseudomonadati</taxon>
        <taxon>Pseudomonadota</taxon>
        <taxon>Gammaproteobacteria</taxon>
        <taxon>Enterobacterales</taxon>
        <taxon>Enterobacteriaceae</taxon>
        <taxon>Klebsiella/Raoultella group</taxon>
        <taxon>Klebsiella</taxon>
    </lineage>
</organism>
<evidence type="ECO:0000313" key="2">
    <source>
        <dbReference type="Proteomes" id="UP000317374"/>
    </source>
</evidence>
<name>A0A564M9N2_9ENTR</name>
<accession>A0A564M9N2</accession>
<dbReference type="AlphaFoldDB" id="A0A564M9N2"/>
<dbReference type="EMBL" id="CABGGW010000048">
    <property type="protein sequence ID" value="VUS90579.1"/>
    <property type="molecule type" value="Genomic_DNA"/>
</dbReference>
<protein>
    <recommendedName>
        <fullName evidence="3">Baseplate protein</fullName>
    </recommendedName>
</protein>